<dbReference type="InterPro" id="IPR036688">
    <property type="entry name" value="MoeA_C_domain_IV_sf"/>
</dbReference>
<feature type="domain" description="MoaB/Mog" evidence="8">
    <location>
        <begin position="181"/>
        <end position="319"/>
    </location>
</feature>
<dbReference type="InterPro" id="IPR038987">
    <property type="entry name" value="MoeA-like"/>
</dbReference>
<keyword evidence="7" id="KW-0460">Magnesium</keyword>
<evidence type="ECO:0000256" key="1">
    <source>
        <dbReference type="ARBA" id="ARBA00002901"/>
    </source>
</evidence>
<evidence type="ECO:0000256" key="6">
    <source>
        <dbReference type="ARBA" id="ARBA00047317"/>
    </source>
</evidence>
<evidence type="ECO:0000256" key="5">
    <source>
        <dbReference type="ARBA" id="ARBA00022505"/>
    </source>
</evidence>
<dbReference type="GO" id="GO:0006777">
    <property type="term" value="P:Mo-molybdopterin cofactor biosynthetic process"/>
    <property type="evidence" value="ECO:0007669"/>
    <property type="project" value="UniProtKB-UniRule"/>
</dbReference>
<evidence type="ECO:0000256" key="7">
    <source>
        <dbReference type="RuleBase" id="RU365090"/>
    </source>
</evidence>
<sequence>MAKGETDMSERTDFSVTRAEALELLLKAWNPKDEGEWISLEKALGRVTAKPLYSRNTMPVYRISQADGIAVRSADFINGLPDTLRWVKGVDYVQADTGDDFPDEFDTIIPVEEIYYDSNNRLGLAEGFIFKKGDCVGEAGTAVRQGDLIVEAHVRLTPLHLAMLALGGIYQLEVIRKPKVIYIPTGSELIHAGIKPERGQTIESNSLMVAALLEQWGAEVACYPIIKDKPEELAEALDKALMTADLVLINGGSSKGVEDFNTGLLEKKADLFQHGIKAVPGRPVGIAMIGGKPVINLPGPTFAAFLAMDWCVCGLVHHYYGLPAPRRPKLRVSLTKPLQKWPDYETYVRLILARRDGSYEATPLGWDQNLPDSLLKMNALFIAPIGVSEYQVCDEVEAELLCGPEHLV</sequence>
<comment type="catalytic activity">
    <reaction evidence="6">
        <text>adenylyl-molybdopterin + molybdate = Mo-molybdopterin + AMP + H(+)</text>
        <dbReference type="Rhea" id="RHEA:35047"/>
        <dbReference type="ChEBI" id="CHEBI:15378"/>
        <dbReference type="ChEBI" id="CHEBI:36264"/>
        <dbReference type="ChEBI" id="CHEBI:62727"/>
        <dbReference type="ChEBI" id="CHEBI:71302"/>
        <dbReference type="ChEBI" id="CHEBI:456215"/>
        <dbReference type="EC" id="2.10.1.1"/>
    </reaction>
</comment>
<dbReference type="UniPathway" id="UPA00344"/>
<organism evidence="9 10">
    <name type="scientific">Desulfosporosinus youngiae DSM 17734</name>
    <dbReference type="NCBI Taxonomy" id="768710"/>
    <lineage>
        <taxon>Bacteria</taxon>
        <taxon>Bacillati</taxon>
        <taxon>Bacillota</taxon>
        <taxon>Clostridia</taxon>
        <taxon>Eubacteriales</taxon>
        <taxon>Desulfitobacteriaceae</taxon>
        <taxon>Desulfosporosinus</taxon>
    </lineage>
</organism>
<dbReference type="InterPro" id="IPR005110">
    <property type="entry name" value="MoeA_linker/N"/>
</dbReference>
<dbReference type="HOGENOM" id="CLU_010186_7_2_9"/>
<dbReference type="STRING" id="768710.DesyoDRAFT_3514"/>
<evidence type="ECO:0000256" key="4">
    <source>
        <dbReference type="ARBA" id="ARBA00021108"/>
    </source>
</evidence>
<keyword evidence="7" id="KW-0808">Transferase</keyword>
<dbReference type="GO" id="GO:0061599">
    <property type="term" value="F:molybdopterin molybdotransferase activity"/>
    <property type="evidence" value="ECO:0007669"/>
    <property type="project" value="UniProtKB-UniRule"/>
</dbReference>
<dbReference type="SUPFAM" id="SSF53218">
    <property type="entry name" value="Molybdenum cofactor biosynthesis proteins"/>
    <property type="match status" value="1"/>
</dbReference>
<evidence type="ECO:0000256" key="2">
    <source>
        <dbReference type="ARBA" id="ARBA00010763"/>
    </source>
</evidence>
<keyword evidence="7" id="KW-0479">Metal-binding</keyword>
<dbReference type="Gene3D" id="3.90.105.10">
    <property type="entry name" value="Molybdopterin biosynthesis moea protein, domain 2"/>
    <property type="match status" value="1"/>
</dbReference>
<dbReference type="SUPFAM" id="SSF63882">
    <property type="entry name" value="MoeA N-terminal region -like"/>
    <property type="match status" value="1"/>
</dbReference>
<dbReference type="AlphaFoldDB" id="H5XWL3"/>
<dbReference type="InterPro" id="IPR036135">
    <property type="entry name" value="MoeA_linker/N_sf"/>
</dbReference>
<proteinExistence type="inferred from homology"/>
<dbReference type="EMBL" id="CM001441">
    <property type="protein sequence ID" value="EHQ90521.1"/>
    <property type="molecule type" value="Genomic_DNA"/>
</dbReference>
<name>H5XWL3_9FIRM</name>
<comment type="function">
    <text evidence="1 7">Catalyzes the insertion of molybdate into adenylated molybdopterin with the concomitant release of AMP.</text>
</comment>
<dbReference type="EC" id="2.10.1.1" evidence="3 7"/>
<dbReference type="CDD" id="cd00887">
    <property type="entry name" value="MoeA"/>
    <property type="match status" value="1"/>
</dbReference>
<dbReference type="Proteomes" id="UP000005104">
    <property type="component" value="Chromosome"/>
</dbReference>
<gene>
    <name evidence="9" type="ORF">DesyoDRAFT_3514</name>
</gene>
<reference evidence="9 10" key="1">
    <citation type="submission" date="2011-11" db="EMBL/GenBank/DDBJ databases">
        <title>The Noncontiguous Finished genome of Desulfosporosinus youngiae DSM 17734.</title>
        <authorList>
            <consortium name="US DOE Joint Genome Institute (JGI-PGF)"/>
            <person name="Lucas S."/>
            <person name="Han J."/>
            <person name="Lapidus A."/>
            <person name="Cheng J.-F."/>
            <person name="Goodwin L."/>
            <person name="Pitluck S."/>
            <person name="Peters L."/>
            <person name="Ovchinnikova G."/>
            <person name="Lu M."/>
            <person name="Land M.L."/>
            <person name="Hauser L."/>
            <person name="Pester M."/>
            <person name="Spring S."/>
            <person name="Ollivier B."/>
            <person name="Rattei T."/>
            <person name="Klenk H.-P."/>
            <person name="Wagner M."/>
            <person name="Loy A."/>
            <person name="Woyke T.J."/>
        </authorList>
    </citation>
    <scope>NUCLEOTIDE SEQUENCE [LARGE SCALE GENOMIC DNA]</scope>
    <source>
        <strain evidence="9 10">DSM 17734</strain>
    </source>
</reference>
<dbReference type="GO" id="GO:0046872">
    <property type="term" value="F:metal ion binding"/>
    <property type="evidence" value="ECO:0007669"/>
    <property type="project" value="UniProtKB-UniRule"/>
</dbReference>
<dbReference type="PANTHER" id="PTHR10192">
    <property type="entry name" value="MOLYBDOPTERIN BIOSYNTHESIS PROTEIN"/>
    <property type="match status" value="1"/>
</dbReference>
<evidence type="ECO:0000313" key="10">
    <source>
        <dbReference type="Proteomes" id="UP000005104"/>
    </source>
</evidence>
<keyword evidence="10" id="KW-1185">Reference proteome</keyword>
<dbReference type="eggNOG" id="COG0303">
    <property type="taxonomic scope" value="Bacteria"/>
</dbReference>
<dbReference type="Pfam" id="PF00994">
    <property type="entry name" value="MoCF_biosynth"/>
    <property type="match status" value="1"/>
</dbReference>
<dbReference type="Pfam" id="PF03453">
    <property type="entry name" value="MoeA_N"/>
    <property type="match status" value="1"/>
</dbReference>
<protein>
    <recommendedName>
        <fullName evidence="4 7">Molybdopterin molybdenumtransferase</fullName>
        <ecNumber evidence="3 7">2.10.1.1</ecNumber>
    </recommendedName>
</protein>
<evidence type="ECO:0000259" key="8">
    <source>
        <dbReference type="SMART" id="SM00852"/>
    </source>
</evidence>
<dbReference type="InterPro" id="IPR001453">
    <property type="entry name" value="MoaB/Mog_dom"/>
</dbReference>
<dbReference type="InterPro" id="IPR036425">
    <property type="entry name" value="MoaB/Mog-like_dom_sf"/>
</dbReference>
<accession>H5XWL3</accession>
<comment type="similarity">
    <text evidence="2 7">Belongs to the MoeA family.</text>
</comment>
<dbReference type="Gene3D" id="2.170.190.11">
    <property type="entry name" value="Molybdopterin biosynthesis moea protein, domain 3"/>
    <property type="match status" value="1"/>
</dbReference>
<evidence type="ECO:0000256" key="3">
    <source>
        <dbReference type="ARBA" id="ARBA00013269"/>
    </source>
</evidence>
<keyword evidence="7" id="KW-0501">Molybdenum cofactor biosynthesis</keyword>
<dbReference type="PANTHER" id="PTHR10192:SF16">
    <property type="entry name" value="MOLYBDOPTERIN MOLYBDENUMTRANSFERASE"/>
    <property type="match status" value="1"/>
</dbReference>
<keyword evidence="5 7" id="KW-0500">Molybdenum</keyword>
<comment type="pathway">
    <text evidence="7">Cofactor biosynthesis; molybdopterin biosynthesis.</text>
</comment>
<comment type="cofactor">
    <cofactor evidence="7">
        <name>Mg(2+)</name>
        <dbReference type="ChEBI" id="CHEBI:18420"/>
    </cofactor>
</comment>
<dbReference type="SUPFAM" id="SSF63867">
    <property type="entry name" value="MoeA C-terminal domain-like"/>
    <property type="match status" value="1"/>
</dbReference>
<dbReference type="Gene3D" id="3.40.980.10">
    <property type="entry name" value="MoaB/Mog-like domain"/>
    <property type="match status" value="1"/>
</dbReference>
<dbReference type="SMART" id="SM00852">
    <property type="entry name" value="MoCF_biosynth"/>
    <property type="match status" value="1"/>
</dbReference>
<dbReference type="Gene3D" id="2.40.340.10">
    <property type="entry name" value="MoeA, C-terminal, domain IV"/>
    <property type="match status" value="1"/>
</dbReference>
<evidence type="ECO:0000313" key="9">
    <source>
        <dbReference type="EMBL" id="EHQ90521.1"/>
    </source>
</evidence>
<dbReference type="GO" id="GO:0005829">
    <property type="term" value="C:cytosol"/>
    <property type="evidence" value="ECO:0007669"/>
    <property type="project" value="TreeGrafter"/>
</dbReference>